<evidence type="ECO:0000313" key="2">
    <source>
        <dbReference type="Proteomes" id="UP000183410"/>
    </source>
</evidence>
<organism evidence="1 2">
    <name type="scientific">Paenibacillus algorifonticola</name>
    <dbReference type="NCBI Taxonomy" id="684063"/>
    <lineage>
        <taxon>Bacteria</taxon>
        <taxon>Bacillati</taxon>
        <taxon>Bacillota</taxon>
        <taxon>Bacilli</taxon>
        <taxon>Bacillales</taxon>
        <taxon>Paenibacillaceae</taxon>
        <taxon>Paenibacillus</taxon>
    </lineage>
</organism>
<keyword evidence="2" id="KW-1185">Reference proteome</keyword>
<gene>
    <name evidence="1" type="ORF">SAMN04487969_1293</name>
</gene>
<dbReference type="Proteomes" id="UP000183410">
    <property type="component" value="Unassembled WGS sequence"/>
</dbReference>
<dbReference type="EMBL" id="FONN01000029">
    <property type="protein sequence ID" value="SFF35421.1"/>
    <property type="molecule type" value="Genomic_DNA"/>
</dbReference>
<accession>A0A1I2I4I4</accession>
<evidence type="ECO:0000313" key="1">
    <source>
        <dbReference type="EMBL" id="SFF35421.1"/>
    </source>
</evidence>
<name>A0A1I2I4I4_9BACL</name>
<dbReference type="CDD" id="cd00448">
    <property type="entry name" value="YjgF_YER057c_UK114_family"/>
    <property type="match status" value="1"/>
</dbReference>
<dbReference type="AlphaFoldDB" id="A0A1I2I4I4"/>
<sequence>MFCEFVSSAGGDGLSKEHIVKVKVSLTDMNDFKAMIACKRLV</sequence>
<reference evidence="2" key="1">
    <citation type="submission" date="2016-10" db="EMBL/GenBank/DDBJ databases">
        <authorList>
            <person name="Varghese N."/>
            <person name="Submissions S."/>
        </authorList>
    </citation>
    <scope>NUCLEOTIDE SEQUENCE [LARGE SCALE GENOMIC DNA]</scope>
    <source>
        <strain evidence="2">CGMCC 1.10223</strain>
    </source>
</reference>
<protein>
    <submittedName>
        <fullName evidence="1">Uncharacterized protein</fullName>
    </submittedName>
</protein>
<proteinExistence type="predicted"/>